<evidence type="ECO:0000256" key="1">
    <source>
        <dbReference type="SAM" id="MobiDB-lite"/>
    </source>
</evidence>
<dbReference type="HOGENOM" id="CLU_1891121_0_0_1"/>
<reference evidence="2" key="1">
    <citation type="journal article" date="2013" name="Nat. Commun.">
        <title>Whole-genome sequencing of Oryza brachyantha reveals mechanisms underlying Oryza genome evolution.</title>
        <authorList>
            <person name="Chen J."/>
            <person name="Huang Q."/>
            <person name="Gao D."/>
            <person name="Wang J."/>
            <person name="Lang Y."/>
            <person name="Liu T."/>
            <person name="Li B."/>
            <person name="Bai Z."/>
            <person name="Luis Goicoechea J."/>
            <person name="Liang C."/>
            <person name="Chen C."/>
            <person name="Zhang W."/>
            <person name="Sun S."/>
            <person name="Liao Y."/>
            <person name="Zhang X."/>
            <person name="Yang L."/>
            <person name="Song C."/>
            <person name="Wang M."/>
            <person name="Shi J."/>
            <person name="Liu G."/>
            <person name="Liu J."/>
            <person name="Zhou H."/>
            <person name="Zhou W."/>
            <person name="Yu Q."/>
            <person name="An N."/>
            <person name="Chen Y."/>
            <person name="Cai Q."/>
            <person name="Wang B."/>
            <person name="Liu B."/>
            <person name="Min J."/>
            <person name="Huang Y."/>
            <person name="Wu H."/>
            <person name="Li Z."/>
            <person name="Zhang Y."/>
            <person name="Yin Y."/>
            <person name="Song W."/>
            <person name="Jiang J."/>
            <person name="Jackson S.A."/>
            <person name="Wing R.A."/>
            <person name="Wang J."/>
            <person name="Chen M."/>
        </authorList>
    </citation>
    <scope>NUCLEOTIDE SEQUENCE [LARGE SCALE GENOMIC DNA]</scope>
    <source>
        <strain evidence="2">cv. IRGC 101232</strain>
    </source>
</reference>
<evidence type="ECO:0000313" key="2">
    <source>
        <dbReference type="EnsemblPlants" id="OB01G14380.1"/>
    </source>
</evidence>
<dbReference type="AlphaFoldDB" id="J3KWT2"/>
<protein>
    <submittedName>
        <fullName evidence="2">Uncharacterized protein</fullName>
    </submittedName>
</protein>
<feature type="region of interest" description="Disordered" evidence="1">
    <location>
        <begin position="104"/>
        <end position="135"/>
    </location>
</feature>
<accession>J3KWT2</accession>
<dbReference type="Proteomes" id="UP000006038">
    <property type="component" value="Chromosome 1"/>
</dbReference>
<sequence>MFSFSFSYIRLRMEQAIMHGSTYLKHGEYAFMCYKLEHTKVILFSLHTSTNGTDKSALCRIRIYVYCILLATHHHTKIKDQVRINLLTILRAEQRMISRLRHVNTHTHTRSKPDHTYIHLSRHHGSTKQSDHPKT</sequence>
<organism evidence="2">
    <name type="scientific">Oryza brachyantha</name>
    <name type="common">malo sina</name>
    <dbReference type="NCBI Taxonomy" id="4533"/>
    <lineage>
        <taxon>Eukaryota</taxon>
        <taxon>Viridiplantae</taxon>
        <taxon>Streptophyta</taxon>
        <taxon>Embryophyta</taxon>
        <taxon>Tracheophyta</taxon>
        <taxon>Spermatophyta</taxon>
        <taxon>Magnoliopsida</taxon>
        <taxon>Liliopsida</taxon>
        <taxon>Poales</taxon>
        <taxon>Poaceae</taxon>
        <taxon>BOP clade</taxon>
        <taxon>Oryzoideae</taxon>
        <taxon>Oryzeae</taxon>
        <taxon>Oryzinae</taxon>
        <taxon>Oryza</taxon>
    </lineage>
</organism>
<name>J3KWT2_ORYBR</name>
<reference evidence="2" key="2">
    <citation type="submission" date="2013-04" db="UniProtKB">
        <authorList>
            <consortium name="EnsemblPlants"/>
        </authorList>
    </citation>
    <scope>IDENTIFICATION</scope>
</reference>
<dbReference type="Gramene" id="OB01G14380.1">
    <property type="protein sequence ID" value="OB01G14380.1"/>
    <property type="gene ID" value="OB01G14380"/>
</dbReference>
<dbReference type="EnsemblPlants" id="OB01G14380.1">
    <property type="protein sequence ID" value="OB01G14380.1"/>
    <property type="gene ID" value="OB01G14380"/>
</dbReference>
<proteinExistence type="predicted"/>
<keyword evidence="3" id="KW-1185">Reference proteome</keyword>
<evidence type="ECO:0000313" key="3">
    <source>
        <dbReference type="Proteomes" id="UP000006038"/>
    </source>
</evidence>